<evidence type="ECO:0000313" key="2">
    <source>
        <dbReference type="Proteomes" id="UP000281553"/>
    </source>
</evidence>
<dbReference type="InterPro" id="IPR015943">
    <property type="entry name" value="WD40/YVTN_repeat-like_dom_sf"/>
</dbReference>
<sequence>MAVLLGNRFSEWRYDTGYLRFPALSTITMAAPPLLLSTIASTDQDAVIAWDPVAGNPIVSFSGDTPARSTLTATKALVVCAVAKKPVLQMWSFQSSAAHKRLTTKGVVNALAFTHDDSILFLAIEKSIYAYQFFDALTGQLSSTVLSNSPPLSSICSAPYSNHVFCGTENGILHTIWIKNPQDLQSLELSFRRCFAESG</sequence>
<gene>
    <name evidence="1" type="ORF">DILT_LOCUS14317</name>
</gene>
<organism evidence="1 2">
    <name type="scientific">Dibothriocephalus latus</name>
    <name type="common">Fish tapeworm</name>
    <name type="synonym">Diphyllobothrium latum</name>
    <dbReference type="NCBI Taxonomy" id="60516"/>
    <lineage>
        <taxon>Eukaryota</taxon>
        <taxon>Metazoa</taxon>
        <taxon>Spiralia</taxon>
        <taxon>Lophotrochozoa</taxon>
        <taxon>Platyhelminthes</taxon>
        <taxon>Cestoda</taxon>
        <taxon>Eucestoda</taxon>
        <taxon>Diphyllobothriidea</taxon>
        <taxon>Diphyllobothriidae</taxon>
        <taxon>Dibothriocephalus</taxon>
    </lineage>
</organism>
<dbReference type="Proteomes" id="UP000281553">
    <property type="component" value="Unassembled WGS sequence"/>
</dbReference>
<dbReference type="SUPFAM" id="SSF50978">
    <property type="entry name" value="WD40 repeat-like"/>
    <property type="match status" value="1"/>
</dbReference>
<protein>
    <submittedName>
        <fullName evidence="1">Uncharacterized protein</fullName>
    </submittedName>
</protein>
<proteinExistence type="predicted"/>
<evidence type="ECO:0000313" key="1">
    <source>
        <dbReference type="EMBL" id="VDN23774.1"/>
    </source>
</evidence>
<dbReference type="InterPro" id="IPR036322">
    <property type="entry name" value="WD40_repeat_dom_sf"/>
</dbReference>
<dbReference type="AlphaFoldDB" id="A0A3P7M386"/>
<dbReference type="OrthoDB" id="756370at2759"/>
<reference evidence="1 2" key="1">
    <citation type="submission" date="2018-11" db="EMBL/GenBank/DDBJ databases">
        <authorList>
            <consortium name="Pathogen Informatics"/>
        </authorList>
    </citation>
    <scope>NUCLEOTIDE SEQUENCE [LARGE SCALE GENOMIC DNA]</scope>
</reference>
<accession>A0A3P7M386</accession>
<name>A0A3P7M386_DIBLA</name>
<dbReference type="EMBL" id="UYRU01073731">
    <property type="protein sequence ID" value="VDN23774.1"/>
    <property type="molecule type" value="Genomic_DNA"/>
</dbReference>
<keyword evidence="2" id="KW-1185">Reference proteome</keyword>
<dbReference type="Gene3D" id="2.130.10.10">
    <property type="entry name" value="YVTN repeat-like/Quinoprotein amine dehydrogenase"/>
    <property type="match status" value="1"/>
</dbReference>